<evidence type="ECO:0000256" key="14">
    <source>
        <dbReference type="ARBA" id="ARBA00047105"/>
    </source>
</evidence>
<evidence type="ECO:0000256" key="8">
    <source>
        <dbReference type="ARBA" id="ARBA00022792"/>
    </source>
</evidence>
<reference evidence="17 18" key="1">
    <citation type="submission" date="2021-04" db="EMBL/GenBank/DDBJ databases">
        <authorList>
            <person name="Bliznina A."/>
        </authorList>
    </citation>
    <scope>NUCLEOTIDE SEQUENCE [LARGE SCALE GENOMIC DNA]</scope>
</reference>
<evidence type="ECO:0000256" key="6">
    <source>
        <dbReference type="ARBA" id="ARBA00022692"/>
    </source>
</evidence>
<evidence type="ECO:0000256" key="5">
    <source>
        <dbReference type="ARBA" id="ARBA00022660"/>
    </source>
</evidence>
<proteinExistence type="inferred from homology"/>
<evidence type="ECO:0000256" key="13">
    <source>
        <dbReference type="ARBA" id="ARBA00023136"/>
    </source>
</evidence>
<keyword evidence="8 16" id="KW-0999">Mitochondrion inner membrane</keyword>
<evidence type="ECO:0000256" key="11">
    <source>
        <dbReference type="ARBA" id="ARBA00023043"/>
    </source>
</evidence>
<sequence length="373" mass="42720">MNKQKVKQLFKAIQNHDDTRLQGFIDEFGPEVLLTVHKTSTLFPIHMAAQENNLYCLELLLKNSITLNSTDTDGKHAFHYAASCGHLPFLERLFSSCPNQIDALKKSDWTPLMMACTKPGNLEVVRFLVDNGARMDLVNKDGWNAVFLAGRTGDLEIFKFLVEKFPKGLEQISKNGRYTINTILQHGHVDLLSFLLSLREKATLESIQRASAILDAAICPNTQIFSILSRHIPAGNEDWSRINKAGFTPLHLAAQKGNSQNAQYLLELGADINMVLARRIALIPRRRFGTGPGTFTNQGIKNYATLERQDGALNVFKEWTETFRALPRWLRRFNESWWKWVPACYVMFYWTEWAHKFNHHAKRKNPEEFANDE</sequence>
<dbReference type="Proteomes" id="UP001158576">
    <property type="component" value="Chromosome 1"/>
</dbReference>
<feature type="repeat" description="ANK" evidence="15">
    <location>
        <begin position="40"/>
        <end position="72"/>
    </location>
</feature>
<organism evidence="17 18">
    <name type="scientific">Oikopleura dioica</name>
    <name type="common">Tunicate</name>
    <dbReference type="NCBI Taxonomy" id="34765"/>
    <lineage>
        <taxon>Eukaryota</taxon>
        <taxon>Metazoa</taxon>
        <taxon>Chordata</taxon>
        <taxon>Tunicata</taxon>
        <taxon>Appendicularia</taxon>
        <taxon>Copelata</taxon>
        <taxon>Oikopleuridae</taxon>
        <taxon>Oikopleura</taxon>
    </lineage>
</organism>
<dbReference type="InterPro" id="IPR004205">
    <property type="entry name" value="Cyt_bc1_su8"/>
</dbReference>
<keyword evidence="5 16" id="KW-0679">Respiratory chain</keyword>
<keyword evidence="4 16" id="KW-0813">Transport</keyword>
<dbReference type="InterPro" id="IPR036642">
    <property type="entry name" value="Cyt_bc1_su8_sf"/>
</dbReference>
<evidence type="ECO:0000256" key="2">
    <source>
        <dbReference type="ARBA" id="ARBA00007668"/>
    </source>
</evidence>
<dbReference type="Gene3D" id="1.25.40.20">
    <property type="entry name" value="Ankyrin repeat-containing domain"/>
    <property type="match status" value="2"/>
</dbReference>
<dbReference type="SMART" id="SM00248">
    <property type="entry name" value="ANK"/>
    <property type="match status" value="5"/>
</dbReference>
<dbReference type="Gene3D" id="1.20.5.210">
    <property type="entry name" value="Cytochrome b-c1 complex subunit 8"/>
    <property type="match status" value="1"/>
</dbReference>
<evidence type="ECO:0000256" key="7">
    <source>
        <dbReference type="ARBA" id="ARBA00022737"/>
    </source>
</evidence>
<evidence type="ECO:0000256" key="1">
    <source>
        <dbReference type="ARBA" id="ARBA00004434"/>
    </source>
</evidence>
<gene>
    <name evidence="17" type="ORF">OKIOD_LOCUS11389</name>
</gene>
<dbReference type="Pfam" id="PF12796">
    <property type="entry name" value="Ank_2"/>
    <property type="match status" value="2"/>
</dbReference>
<keyword evidence="10" id="KW-1133">Transmembrane helix</keyword>
<evidence type="ECO:0000313" key="17">
    <source>
        <dbReference type="EMBL" id="CAG5105978.1"/>
    </source>
</evidence>
<feature type="repeat" description="ANK" evidence="15">
    <location>
        <begin position="107"/>
        <end position="140"/>
    </location>
</feature>
<evidence type="ECO:0000256" key="16">
    <source>
        <dbReference type="RuleBase" id="RU368118"/>
    </source>
</evidence>
<comment type="function">
    <text evidence="16">Component of the ubiquinol-cytochrome c oxidoreductase, a multisubunit transmembrane complex that is part of the mitochondrial electron transport chain which drives oxidative phosphorylation. The complex plays an important role in the uptake of multiple carbon sources present in different host niches.</text>
</comment>
<dbReference type="PROSITE" id="PS50088">
    <property type="entry name" value="ANK_REPEAT"/>
    <property type="match status" value="3"/>
</dbReference>
<keyword evidence="13" id="KW-0472">Membrane</keyword>
<feature type="repeat" description="ANK" evidence="15">
    <location>
        <begin position="245"/>
        <end position="277"/>
    </location>
</feature>
<dbReference type="SUPFAM" id="SSF81508">
    <property type="entry name" value="Ubiquinone-binding protein QP-C of cytochrome bc1 complex (Ubiquinol-cytochrome c reductase)"/>
    <property type="match status" value="1"/>
</dbReference>
<comment type="similarity">
    <text evidence="2 16">Belongs to the UQCRQ/QCR8 family.</text>
</comment>
<dbReference type="SUPFAM" id="SSF48403">
    <property type="entry name" value="Ankyrin repeat"/>
    <property type="match status" value="1"/>
</dbReference>
<evidence type="ECO:0000313" key="18">
    <source>
        <dbReference type="Proteomes" id="UP001158576"/>
    </source>
</evidence>
<evidence type="ECO:0000256" key="10">
    <source>
        <dbReference type="ARBA" id="ARBA00022989"/>
    </source>
</evidence>
<dbReference type="InterPro" id="IPR036770">
    <property type="entry name" value="Ankyrin_rpt-contain_sf"/>
</dbReference>
<evidence type="ECO:0000256" key="12">
    <source>
        <dbReference type="ARBA" id="ARBA00023128"/>
    </source>
</evidence>
<evidence type="ECO:0000256" key="15">
    <source>
        <dbReference type="PROSITE-ProRule" id="PRU00023"/>
    </source>
</evidence>
<dbReference type="PROSITE" id="PS50297">
    <property type="entry name" value="ANK_REP_REGION"/>
    <property type="match status" value="1"/>
</dbReference>
<comment type="subunit">
    <text evidence="14 16">Component of the ubiquinol-cytochrome c oxidoreductase (cytochrome b-c1 complex, complex III, CIII), a multisubunit enzyme composed of 11 subunits. The complex is composed of 3 respiratory subunits cytochrome b, cytochrome c1 and Rieske protein UQCRFS1, 2 core protein subunits UQCRC1/QCR1 and UQCRC2/QCR2, and 6 low-molecular weight protein subunits UQCRH/QCR6, UQCRB/QCR7, UQCRQ/QCR8, UQCR10/QCR9, UQCR11/QCR10 and subunit 9, the cleavage product of Rieske protein UQCRFS1. The complex exists as an obligatory dimer and forms supercomplexes (SCs) in the inner mitochondrial membrane with NADH-ubiquinone oxidoreductase (complex I, CI) and cytochrome c oxidase (complex IV, CIV), resulting in different assemblies (supercomplex SCI(1)III(2)IV(1) and megacomplex MCI(2)III(2)IV(2)). Interacts with UQCC6.</text>
</comment>
<keyword evidence="12 16" id="KW-0496">Mitochondrion</keyword>
<dbReference type="PANTHER" id="PTHR24198">
    <property type="entry name" value="ANKYRIN REPEAT AND PROTEIN KINASE DOMAIN-CONTAINING PROTEIN"/>
    <property type="match status" value="1"/>
</dbReference>
<evidence type="ECO:0000256" key="4">
    <source>
        <dbReference type="ARBA" id="ARBA00022448"/>
    </source>
</evidence>
<comment type="subcellular location">
    <subcellularLocation>
        <location evidence="1 16">Mitochondrion inner membrane</location>
        <topology evidence="1 16">Single-pass membrane protein</topology>
    </subcellularLocation>
</comment>
<dbReference type="EMBL" id="OU015566">
    <property type="protein sequence ID" value="CAG5105978.1"/>
    <property type="molecule type" value="Genomic_DNA"/>
</dbReference>
<evidence type="ECO:0000256" key="9">
    <source>
        <dbReference type="ARBA" id="ARBA00022982"/>
    </source>
</evidence>
<keyword evidence="11 15" id="KW-0040">ANK repeat</keyword>
<dbReference type="Pfam" id="PF02939">
    <property type="entry name" value="UcrQ"/>
    <property type="match status" value="1"/>
</dbReference>
<accession>A0ABN7SVW4</accession>
<name>A0ABN7SVW4_OIKDI</name>
<keyword evidence="9 16" id="KW-0249">Electron transport</keyword>
<evidence type="ECO:0000256" key="3">
    <source>
        <dbReference type="ARBA" id="ARBA00016324"/>
    </source>
</evidence>
<protein>
    <recommendedName>
        <fullName evidence="3 16">Cytochrome b-c1 complex subunit 8</fullName>
    </recommendedName>
    <alternativeName>
        <fullName evidence="16">Complex III subunit 8</fullName>
    </alternativeName>
</protein>
<dbReference type="InterPro" id="IPR002110">
    <property type="entry name" value="Ankyrin_rpt"/>
</dbReference>
<keyword evidence="6" id="KW-0812">Transmembrane</keyword>
<dbReference type="PANTHER" id="PTHR24198:SF165">
    <property type="entry name" value="ANKYRIN REPEAT-CONTAINING PROTEIN-RELATED"/>
    <property type="match status" value="1"/>
</dbReference>
<keyword evidence="18" id="KW-1185">Reference proteome</keyword>
<keyword evidence="7" id="KW-0677">Repeat</keyword>